<evidence type="ECO:0000313" key="4">
    <source>
        <dbReference type="EMBL" id="HJC65764.1"/>
    </source>
</evidence>
<comment type="similarity">
    <text evidence="1">Belongs to the 'GDSL' lipolytic enzyme family.</text>
</comment>
<feature type="domain" description="SGNH hydrolase-type esterase" evidence="3">
    <location>
        <begin position="34"/>
        <end position="173"/>
    </location>
</feature>
<dbReference type="GO" id="GO:0016787">
    <property type="term" value="F:hydrolase activity"/>
    <property type="evidence" value="ECO:0007669"/>
    <property type="project" value="UniProtKB-KW"/>
</dbReference>
<dbReference type="EMBL" id="DWWB01000015">
    <property type="protein sequence ID" value="HJC65764.1"/>
    <property type="molecule type" value="Genomic_DNA"/>
</dbReference>
<dbReference type="CDD" id="cd01821">
    <property type="entry name" value="Rhamnogalacturan_acetylesterase_like"/>
    <property type="match status" value="1"/>
</dbReference>
<dbReference type="Proteomes" id="UP000823863">
    <property type="component" value="Unassembled WGS sequence"/>
</dbReference>
<dbReference type="InterPro" id="IPR036514">
    <property type="entry name" value="SGNH_hydro_sf"/>
</dbReference>
<name>A0A9D2PSS8_9FIRM</name>
<dbReference type="Gene3D" id="3.40.50.1110">
    <property type="entry name" value="SGNH hydrolase"/>
    <property type="match status" value="1"/>
</dbReference>
<evidence type="ECO:0000259" key="3">
    <source>
        <dbReference type="Pfam" id="PF13472"/>
    </source>
</evidence>
<dbReference type="Pfam" id="PF13472">
    <property type="entry name" value="Lipase_GDSL_2"/>
    <property type="match status" value="1"/>
</dbReference>
<evidence type="ECO:0000256" key="1">
    <source>
        <dbReference type="ARBA" id="ARBA00008668"/>
    </source>
</evidence>
<organism evidence="4 5">
    <name type="scientific">Candidatus Enterocloster excrementigallinarum</name>
    <dbReference type="NCBI Taxonomy" id="2838558"/>
    <lineage>
        <taxon>Bacteria</taxon>
        <taxon>Bacillati</taxon>
        <taxon>Bacillota</taxon>
        <taxon>Clostridia</taxon>
        <taxon>Lachnospirales</taxon>
        <taxon>Lachnospiraceae</taxon>
        <taxon>Enterocloster</taxon>
    </lineage>
</organism>
<reference evidence="4" key="2">
    <citation type="submission" date="2021-04" db="EMBL/GenBank/DDBJ databases">
        <authorList>
            <person name="Gilroy R."/>
        </authorList>
    </citation>
    <scope>NUCLEOTIDE SEQUENCE</scope>
    <source>
        <strain evidence="4">CHK198-12963</strain>
    </source>
</reference>
<protein>
    <submittedName>
        <fullName evidence="4">Rhamnogalacturonan acetylesterase</fullName>
    </submittedName>
</protein>
<evidence type="ECO:0000256" key="2">
    <source>
        <dbReference type="ARBA" id="ARBA00022801"/>
    </source>
</evidence>
<keyword evidence="2" id="KW-0378">Hydrolase</keyword>
<dbReference type="SUPFAM" id="SSF52266">
    <property type="entry name" value="SGNH hydrolase"/>
    <property type="match status" value="1"/>
</dbReference>
<dbReference type="InterPro" id="IPR013830">
    <property type="entry name" value="SGNH_hydro"/>
</dbReference>
<dbReference type="AlphaFoldDB" id="A0A9D2PSS8"/>
<evidence type="ECO:0000313" key="5">
    <source>
        <dbReference type="Proteomes" id="UP000823863"/>
    </source>
</evidence>
<dbReference type="PANTHER" id="PTHR43695:SF1">
    <property type="entry name" value="RHAMNOGALACTURONAN ACETYLESTERASE"/>
    <property type="match status" value="1"/>
</dbReference>
<proteinExistence type="inferred from homology"/>
<dbReference type="InterPro" id="IPR037459">
    <property type="entry name" value="RhgT-like"/>
</dbReference>
<dbReference type="PANTHER" id="PTHR43695">
    <property type="entry name" value="PUTATIVE (AFU_ORTHOLOGUE AFUA_2G17250)-RELATED"/>
    <property type="match status" value="1"/>
</dbReference>
<gene>
    <name evidence="4" type="ORF">H9931_03455</name>
</gene>
<sequence>MAKILYAGDSTVKFNKIDSYPQTGMSQALLLYLREGVEMHSFAQNGRSTKSFIAEGRLEAIEREIGPGDVLLVQFGHNDAKKEDPSRYTRPETDFQENLLKFAKVAREHQAHVVFITPIARRLFDEKGVFRPGSHGAYPAAMKQAAEKAGAPLIDLTSITEEYLAGVGELWSRPLFVWPKDNTHLKYEGAVIMAGFLSRELRKLGEPYRSLFIEEEQED</sequence>
<comment type="caution">
    <text evidence="4">The sequence shown here is derived from an EMBL/GenBank/DDBJ whole genome shotgun (WGS) entry which is preliminary data.</text>
</comment>
<accession>A0A9D2PSS8</accession>
<reference evidence="4" key="1">
    <citation type="journal article" date="2021" name="PeerJ">
        <title>Extensive microbial diversity within the chicken gut microbiome revealed by metagenomics and culture.</title>
        <authorList>
            <person name="Gilroy R."/>
            <person name="Ravi A."/>
            <person name="Getino M."/>
            <person name="Pursley I."/>
            <person name="Horton D.L."/>
            <person name="Alikhan N.F."/>
            <person name="Baker D."/>
            <person name="Gharbi K."/>
            <person name="Hall N."/>
            <person name="Watson M."/>
            <person name="Adriaenssens E.M."/>
            <person name="Foster-Nyarko E."/>
            <person name="Jarju S."/>
            <person name="Secka A."/>
            <person name="Antonio M."/>
            <person name="Oren A."/>
            <person name="Chaudhuri R.R."/>
            <person name="La Ragione R."/>
            <person name="Hildebrand F."/>
            <person name="Pallen M.J."/>
        </authorList>
    </citation>
    <scope>NUCLEOTIDE SEQUENCE</scope>
    <source>
        <strain evidence="4">CHK198-12963</strain>
    </source>
</reference>